<keyword evidence="6" id="KW-0862">Zinc</keyword>
<evidence type="ECO:0000256" key="7">
    <source>
        <dbReference type="ARBA" id="ARBA00023285"/>
    </source>
</evidence>
<sequence length="448" mass="48805">MTDTITPASSAPAGARPDGSRLDPALAEAILASVKQGIAEQIAFTQDLIRLPSLRGREHTAQDFMAKTLRDRGYAVDRWAIDVDEICHHPGFSPVKVDYQNALNVVGTHRPRDETGRSLILNGHIDVVPEGPHDMWTNPPYEPVIEGDWLYGRGSGDMKAGIAANVFAMDALRRLGYQPAATVHVQSVTEEECTGNGALACLVRGYRADAAIIPEPEDEMLVRANVGVIWFKVTVRGIPVHVREAGSGANAIEAAYRLMQALRRLEADWNARKAAHRYFEELDHPINLNFGKIEGGDWASSVPAWCTFDCRISIYPGVDPRDAAAEIEACLSEAAKGDAFLANNPPEIDYNGFFVEGYVLEEGSDAEKTLGRAHARAFGRGLESFVTPSYLDGRVFVLYGDCPCLVYGPVTAGIHGFDERVSIASIERVTGAIALFIAEWCGLEPIDQ</sequence>
<dbReference type="Gene3D" id="3.30.70.360">
    <property type="match status" value="1"/>
</dbReference>
<evidence type="ECO:0000256" key="3">
    <source>
        <dbReference type="ARBA" id="ARBA00006247"/>
    </source>
</evidence>
<dbReference type="HOGENOM" id="CLU_021802_0_0_5"/>
<dbReference type="RefSeq" id="WP_014745076.1">
    <property type="nucleotide sequence ID" value="NC_017956.1"/>
</dbReference>
<dbReference type="InterPro" id="IPR010182">
    <property type="entry name" value="ArgE/DapE"/>
</dbReference>
<comment type="similarity">
    <text evidence="3">Belongs to the peptidase M20A family.</text>
</comment>
<dbReference type="STRING" id="1110502.TMO_1559"/>
<comment type="cofactor">
    <cofactor evidence="2">
        <name>Zn(2+)</name>
        <dbReference type="ChEBI" id="CHEBI:29105"/>
    </cofactor>
</comment>
<dbReference type="InterPro" id="IPR002933">
    <property type="entry name" value="Peptidase_M20"/>
</dbReference>
<gene>
    <name evidence="10" type="primary">yodQ</name>
    <name evidence="10" type="ordered locus">TMO_1559</name>
</gene>
<dbReference type="InterPro" id="IPR050072">
    <property type="entry name" value="Peptidase_M20A"/>
</dbReference>
<dbReference type="InterPro" id="IPR011650">
    <property type="entry name" value="Peptidase_M20_dimer"/>
</dbReference>
<dbReference type="eggNOG" id="COG0624">
    <property type="taxonomic scope" value="Bacteria"/>
</dbReference>
<dbReference type="EMBL" id="CP003236">
    <property type="protein sequence ID" value="AFK53398.1"/>
    <property type="molecule type" value="Genomic_DNA"/>
</dbReference>
<feature type="domain" description="Peptidase M20 dimerisation" evidence="9">
    <location>
        <begin position="224"/>
        <end position="337"/>
    </location>
</feature>
<comment type="cofactor">
    <cofactor evidence="1">
        <name>Co(2+)</name>
        <dbReference type="ChEBI" id="CHEBI:48828"/>
    </cofactor>
</comment>
<feature type="region of interest" description="Disordered" evidence="8">
    <location>
        <begin position="1"/>
        <end position="20"/>
    </location>
</feature>
<dbReference type="Proteomes" id="UP000005258">
    <property type="component" value="Chromosome"/>
</dbReference>
<evidence type="ECO:0000256" key="8">
    <source>
        <dbReference type="SAM" id="MobiDB-lite"/>
    </source>
</evidence>
<dbReference type="NCBIfam" id="NF005306">
    <property type="entry name" value="PRK06837.1"/>
    <property type="match status" value="1"/>
</dbReference>
<evidence type="ECO:0000313" key="11">
    <source>
        <dbReference type="Proteomes" id="UP000005258"/>
    </source>
</evidence>
<evidence type="ECO:0000256" key="6">
    <source>
        <dbReference type="ARBA" id="ARBA00022833"/>
    </source>
</evidence>
<dbReference type="SUPFAM" id="SSF55031">
    <property type="entry name" value="Bacterial exopeptidase dimerisation domain"/>
    <property type="match status" value="1"/>
</dbReference>
<evidence type="ECO:0000256" key="4">
    <source>
        <dbReference type="ARBA" id="ARBA00022723"/>
    </source>
</evidence>
<organism evidence="10 11">
    <name type="scientific">Tistrella mobilis (strain KA081020-065)</name>
    <dbReference type="NCBI Taxonomy" id="1110502"/>
    <lineage>
        <taxon>Bacteria</taxon>
        <taxon>Pseudomonadati</taxon>
        <taxon>Pseudomonadota</taxon>
        <taxon>Alphaproteobacteria</taxon>
        <taxon>Geminicoccales</taxon>
        <taxon>Geminicoccaceae</taxon>
        <taxon>Tistrella</taxon>
    </lineage>
</organism>
<dbReference type="NCBIfam" id="TIGR01910">
    <property type="entry name" value="DapE-ArgE"/>
    <property type="match status" value="1"/>
</dbReference>
<dbReference type="Gene3D" id="3.40.630.10">
    <property type="entry name" value="Zn peptidases"/>
    <property type="match status" value="1"/>
</dbReference>
<keyword evidence="7" id="KW-0170">Cobalt</keyword>
<dbReference type="InterPro" id="IPR036264">
    <property type="entry name" value="Bact_exopeptidase_dim_dom"/>
</dbReference>
<dbReference type="AlphaFoldDB" id="I3TKW0"/>
<evidence type="ECO:0000259" key="9">
    <source>
        <dbReference type="Pfam" id="PF07687"/>
    </source>
</evidence>
<dbReference type="CDD" id="cd03895">
    <property type="entry name" value="M20_ArgE_DapE-like"/>
    <property type="match status" value="1"/>
</dbReference>
<dbReference type="GO" id="GO:0016787">
    <property type="term" value="F:hydrolase activity"/>
    <property type="evidence" value="ECO:0007669"/>
    <property type="project" value="UniProtKB-KW"/>
</dbReference>
<evidence type="ECO:0000256" key="5">
    <source>
        <dbReference type="ARBA" id="ARBA00022801"/>
    </source>
</evidence>
<evidence type="ECO:0000256" key="1">
    <source>
        <dbReference type="ARBA" id="ARBA00001941"/>
    </source>
</evidence>
<proteinExistence type="inferred from homology"/>
<dbReference type="PATRIC" id="fig|1110502.3.peg.1607"/>
<keyword evidence="4" id="KW-0479">Metal-binding</keyword>
<dbReference type="Pfam" id="PF07687">
    <property type="entry name" value="M20_dimer"/>
    <property type="match status" value="1"/>
</dbReference>
<dbReference type="SUPFAM" id="SSF53187">
    <property type="entry name" value="Zn-dependent exopeptidases"/>
    <property type="match status" value="1"/>
</dbReference>
<accession>I3TKW0</accession>
<dbReference type="Pfam" id="PF01546">
    <property type="entry name" value="Peptidase_M20"/>
    <property type="match status" value="1"/>
</dbReference>
<dbReference type="KEGG" id="tmo:TMO_1559"/>
<protein>
    <submittedName>
        <fullName evidence="10">Acetylornithine deacetylase</fullName>
    </submittedName>
</protein>
<name>I3TKW0_TISMK</name>
<reference evidence="10 11" key="1">
    <citation type="journal article" date="2012" name="J. Am. Chem. Soc.">
        <title>Bacterial biosynthesis and maturation of the didemnin anti-cancer agents.</title>
        <authorList>
            <person name="Xu Y."/>
            <person name="Kersten R.D."/>
            <person name="Nam S.J."/>
            <person name="Lu L."/>
            <person name="Al-Suwailem A.M."/>
            <person name="Zheng H."/>
            <person name="Fenical W."/>
            <person name="Dorrestein P.C."/>
            <person name="Moore B.S."/>
            <person name="Qian P.Y."/>
        </authorList>
    </citation>
    <scope>NUCLEOTIDE SEQUENCE [LARGE SCALE GENOMIC DNA]</scope>
    <source>
        <strain evidence="10 11">KA081020-065</strain>
    </source>
</reference>
<keyword evidence="11" id="KW-1185">Reference proteome</keyword>
<evidence type="ECO:0000256" key="2">
    <source>
        <dbReference type="ARBA" id="ARBA00001947"/>
    </source>
</evidence>
<dbReference type="GO" id="GO:0046872">
    <property type="term" value="F:metal ion binding"/>
    <property type="evidence" value="ECO:0007669"/>
    <property type="project" value="UniProtKB-KW"/>
</dbReference>
<dbReference type="PANTHER" id="PTHR43808">
    <property type="entry name" value="ACETYLORNITHINE DEACETYLASE"/>
    <property type="match status" value="1"/>
</dbReference>
<evidence type="ECO:0000313" key="10">
    <source>
        <dbReference type="EMBL" id="AFK53398.1"/>
    </source>
</evidence>
<dbReference type="InterPro" id="IPR033687">
    <property type="entry name" value="YodQ-like"/>
</dbReference>
<dbReference type="PANTHER" id="PTHR43808:SF25">
    <property type="entry name" value="PEPTIDASE M20 DIMERISATION DOMAIN-CONTAINING PROTEIN"/>
    <property type="match status" value="1"/>
</dbReference>
<keyword evidence="5" id="KW-0378">Hydrolase</keyword>